<dbReference type="RefSeq" id="WP_018082429.1">
    <property type="nucleotide sequence ID" value="NZ_AQWM01000014.1"/>
</dbReference>
<protein>
    <submittedName>
        <fullName evidence="1">Uncharacterized protein</fullName>
    </submittedName>
</protein>
<dbReference type="AlphaFoldDB" id="V4Q1T9"/>
<name>V4Q1T9_9CAUL</name>
<evidence type="ECO:0000313" key="2">
    <source>
        <dbReference type="Proteomes" id="UP000017837"/>
    </source>
</evidence>
<accession>V4Q1T9</accession>
<keyword evidence="2" id="KW-1185">Reference proteome</keyword>
<dbReference type="OrthoDB" id="7173942at2"/>
<comment type="caution">
    <text evidence="1">The sequence shown here is derived from an EMBL/GenBank/DDBJ whole genome shotgun (WGS) entry which is preliminary data.</text>
</comment>
<dbReference type="Proteomes" id="UP000017837">
    <property type="component" value="Unassembled WGS sequence"/>
</dbReference>
<dbReference type="PATRIC" id="fig|1121022.4.peg.955"/>
<dbReference type="EMBL" id="AWGB01000007">
    <property type="protein sequence ID" value="ESQ93639.1"/>
    <property type="molecule type" value="Genomic_DNA"/>
</dbReference>
<evidence type="ECO:0000313" key="1">
    <source>
        <dbReference type="EMBL" id="ESQ93639.1"/>
    </source>
</evidence>
<organism evidence="1 2">
    <name type="scientific">Asticcacaulis benevestitus DSM 16100 = ATCC BAA-896</name>
    <dbReference type="NCBI Taxonomy" id="1121022"/>
    <lineage>
        <taxon>Bacteria</taxon>
        <taxon>Pseudomonadati</taxon>
        <taxon>Pseudomonadota</taxon>
        <taxon>Alphaproteobacteria</taxon>
        <taxon>Caulobacterales</taxon>
        <taxon>Caulobacteraceae</taxon>
        <taxon>Asticcacaulis</taxon>
    </lineage>
</organism>
<sequence length="92" mass="9559">MSSEAAHPVISLLAGGGYRVRQGELSATGPTLPEALTALSAVISGQYDQEKGDETAAAQDAARQNDILANDRFIRGNQLQHSVLTAVAIGLI</sequence>
<proteinExistence type="predicted"/>
<reference evidence="1 2" key="1">
    <citation type="journal article" date="2014" name="Nature">
        <title>Sequential evolution of bacterial morphology by co-option of a developmental regulator.</title>
        <authorList>
            <person name="Jiang C."/>
            <person name="Brown P.J."/>
            <person name="Ducret A."/>
            <person name="Brun Y.V."/>
        </authorList>
    </citation>
    <scope>NUCLEOTIDE SEQUENCE [LARGE SCALE GENOMIC DNA]</scope>
    <source>
        <strain evidence="1 2">DSM 16100</strain>
    </source>
</reference>
<gene>
    <name evidence="1" type="ORF">ABENE_04805</name>
</gene>